<name>A0A8H7YFA0_AJECA</name>
<reference evidence="1 2" key="1">
    <citation type="submission" date="2021-01" db="EMBL/GenBank/DDBJ databases">
        <title>Chromosome-level genome assembly of a human fungal pathogen reveals clustering of transcriptionally co-regulated genes.</title>
        <authorList>
            <person name="Voorhies M."/>
            <person name="Cohen S."/>
            <person name="Shea T.P."/>
            <person name="Petrus S."/>
            <person name="Munoz J.F."/>
            <person name="Poplawski S."/>
            <person name="Goldman W.E."/>
            <person name="Michael T."/>
            <person name="Cuomo C.A."/>
            <person name="Sil A."/>
            <person name="Beyhan S."/>
        </authorList>
    </citation>
    <scope>NUCLEOTIDE SEQUENCE [LARGE SCALE GENOMIC DNA]</scope>
    <source>
        <strain evidence="1 2">G184AR</strain>
    </source>
</reference>
<organism evidence="1 2">
    <name type="scientific">Ajellomyces capsulatus</name>
    <name type="common">Darling's disease fungus</name>
    <name type="synonym">Histoplasma capsulatum</name>
    <dbReference type="NCBI Taxonomy" id="5037"/>
    <lineage>
        <taxon>Eukaryota</taxon>
        <taxon>Fungi</taxon>
        <taxon>Dikarya</taxon>
        <taxon>Ascomycota</taxon>
        <taxon>Pezizomycotina</taxon>
        <taxon>Eurotiomycetes</taxon>
        <taxon>Eurotiomycetidae</taxon>
        <taxon>Onygenales</taxon>
        <taxon>Ajellomycetaceae</taxon>
        <taxon>Histoplasma</taxon>
    </lineage>
</organism>
<proteinExistence type="predicted"/>
<sequence>MVNTWLFAPNVHIERKKKKKIENIQSDAYSIYIVSFLLTTTPFSGIPKAPCFNLSSFPGSKSPISNLPNHGRHQAGQLRLCQRCSNTASRTMEKMLEMHSC</sequence>
<dbReference type="VEuPathDB" id="FungiDB:I7I52_12506"/>
<gene>
    <name evidence="1" type="ORF">I7I52_12506</name>
</gene>
<dbReference type="EMBL" id="JAEVHI010000006">
    <property type="protein sequence ID" value="KAG5288878.1"/>
    <property type="molecule type" value="Genomic_DNA"/>
</dbReference>
<accession>A0A8H7YFA0</accession>
<protein>
    <submittedName>
        <fullName evidence="1">Uncharacterized protein</fullName>
    </submittedName>
</protein>
<dbReference type="Proteomes" id="UP000670092">
    <property type="component" value="Unassembled WGS sequence"/>
</dbReference>
<evidence type="ECO:0000313" key="1">
    <source>
        <dbReference type="EMBL" id="KAG5288878.1"/>
    </source>
</evidence>
<evidence type="ECO:0000313" key="2">
    <source>
        <dbReference type="Proteomes" id="UP000670092"/>
    </source>
</evidence>
<dbReference type="AlphaFoldDB" id="A0A8H7YFA0"/>
<comment type="caution">
    <text evidence="1">The sequence shown here is derived from an EMBL/GenBank/DDBJ whole genome shotgun (WGS) entry which is preliminary data.</text>
</comment>